<feature type="non-terminal residue" evidence="3">
    <location>
        <position position="146"/>
    </location>
</feature>
<dbReference type="Pfam" id="PF00100">
    <property type="entry name" value="Zona_pellucida"/>
    <property type="match status" value="1"/>
</dbReference>
<dbReference type="PANTHER" id="PTHR47130:SF3">
    <property type="entry name" value="ZONA PELLUCIDA PROTEIN"/>
    <property type="match status" value="1"/>
</dbReference>
<dbReference type="AlphaFoldDB" id="A0A8T2N7H2"/>
<evidence type="ECO:0000259" key="2">
    <source>
        <dbReference type="PROSITE" id="PS51034"/>
    </source>
</evidence>
<dbReference type="Proteomes" id="UP000824540">
    <property type="component" value="Unassembled WGS sequence"/>
</dbReference>
<gene>
    <name evidence="3" type="ORF">JZ751_002656</name>
</gene>
<dbReference type="PANTHER" id="PTHR47130">
    <property type="entry name" value="SI:DKEY-19B23.11-RELATED"/>
    <property type="match status" value="1"/>
</dbReference>
<feature type="non-terminal residue" evidence="3">
    <location>
        <position position="1"/>
    </location>
</feature>
<evidence type="ECO:0000313" key="3">
    <source>
        <dbReference type="EMBL" id="KAG9336309.1"/>
    </source>
</evidence>
<evidence type="ECO:0000256" key="1">
    <source>
        <dbReference type="ARBA" id="ARBA00023157"/>
    </source>
</evidence>
<comment type="caution">
    <text evidence="3">The sequence shown here is derived from an EMBL/GenBank/DDBJ whole genome shotgun (WGS) entry which is preliminary data.</text>
</comment>
<dbReference type="EMBL" id="JAFBMS010000102">
    <property type="protein sequence ID" value="KAG9336309.1"/>
    <property type="molecule type" value="Genomic_DNA"/>
</dbReference>
<feature type="domain" description="ZP" evidence="2">
    <location>
        <begin position="1"/>
        <end position="77"/>
    </location>
</feature>
<protein>
    <recommendedName>
        <fullName evidence="2">ZP domain-containing protein</fullName>
    </recommendedName>
</protein>
<organism evidence="3 4">
    <name type="scientific">Albula glossodonta</name>
    <name type="common">roundjaw bonefish</name>
    <dbReference type="NCBI Taxonomy" id="121402"/>
    <lineage>
        <taxon>Eukaryota</taxon>
        <taxon>Metazoa</taxon>
        <taxon>Chordata</taxon>
        <taxon>Craniata</taxon>
        <taxon>Vertebrata</taxon>
        <taxon>Euteleostomi</taxon>
        <taxon>Actinopterygii</taxon>
        <taxon>Neopterygii</taxon>
        <taxon>Teleostei</taxon>
        <taxon>Albuliformes</taxon>
        <taxon>Albulidae</taxon>
        <taxon>Albula</taxon>
    </lineage>
</organism>
<sequence>CEVTEDEYSTIFHKVHLCSRTPLSQHYKHFEVKTFTFVKPQLRGLLNHSIHFHCSVVICDLAALSNDKACQAQCIPDKQRAGRSAGSERTQEVVVTSGSVQLIPALHSKSTAFDADSEDLEPLPCVMAVLSSMLIFCLLLEVFWSL</sequence>
<name>A0A8T2N7H2_9TELE</name>
<dbReference type="PROSITE" id="PS51034">
    <property type="entry name" value="ZP_2"/>
    <property type="match status" value="1"/>
</dbReference>
<proteinExistence type="predicted"/>
<evidence type="ECO:0000313" key="4">
    <source>
        <dbReference type="Proteomes" id="UP000824540"/>
    </source>
</evidence>
<dbReference type="InterPro" id="IPR042235">
    <property type="entry name" value="ZP-C_dom"/>
</dbReference>
<keyword evidence="1" id="KW-1015">Disulfide bond</keyword>
<keyword evidence="4" id="KW-1185">Reference proteome</keyword>
<dbReference type="Gene3D" id="2.60.40.4100">
    <property type="entry name" value="Zona pellucida, ZP-C domain"/>
    <property type="match status" value="1"/>
</dbReference>
<accession>A0A8T2N7H2</accession>
<dbReference type="InterPro" id="IPR055355">
    <property type="entry name" value="ZP-C"/>
</dbReference>
<reference evidence="3" key="1">
    <citation type="thesis" date="2021" institute="BYU ScholarsArchive" country="Provo, UT, USA">
        <title>Applications of and Algorithms for Genome Assembly and Genomic Analyses with an Emphasis on Marine Teleosts.</title>
        <authorList>
            <person name="Pickett B.D."/>
        </authorList>
    </citation>
    <scope>NUCLEOTIDE SEQUENCE</scope>
    <source>
        <strain evidence="3">HI-2016</strain>
    </source>
</reference>
<dbReference type="InterPro" id="IPR001507">
    <property type="entry name" value="ZP_dom"/>
</dbReference>